<dbReference type="CDD" id="cd07302">
    <property type="entry name" value="CHD"/>
    <property type="match status" value="1"/>
</dbReference>
<evidence type="ECO:0000256" key="1">
    <source>
        <dbReference type="ARBA" id="ARBA00004196"/>
    </source>
</evidence>
<proteinExistence type="predicted"/>
<dbReference type="InterPro" id="IPR007890">
    <property type="entry name" value="CHASE2"/>
</dbReference>
<organism evidence="8">
    <name type="scientific">hydrothermal vent metagenome</name>
    <dbReference type="NCBI Taxonomy" id="652676"/>
    <lineage>
        <taxon>unclassified sequences</taxon>
        <taxon>metagenomes</taxon>
        <taxon>ecological metagenomes</taxon>
    </lineage>
</organism>
<dbReference type="AlphaFoldDB" id="A0A3B1BF99"/>
<feature type="transmembrane region" description="Helical" evidence="6">
    <location>
        <begin position="396"/>
        <end position="416"/>
    </location>
</feature>
<feature type="domain" description="Guanylate cyclase" evidence="7">
    <location>
        <begin position="488"/>
        <end position="620"/>
    </location>
</feature>
<feature type="transmembrane region" description="Helical" evidence="6">
    <location>
        <begin position="422"/>
        <end position="446"/>
    </location>
</feature>
<dbReference type="EMBL" id="UOGE01000015">
    <property type="protein sequence ID" value="VAX16789.1"/>
    <property type="molecule type" value="Genomic_DNA"/>
</dbReference>
<dbReference type="GO" id="GO:0006171">
    <property type="term" value="P:cAMP biosynthetic process"/>
    <property type="evidence" value="ECO:0007669"/>
    <property type="project" value="TreeGrafter"/>
</dbReference>
<dbReference type="InterPro" id="IPR029787">
    <property type="entry name" value="Nucleotide_cyclase"/>
</dbReference>
<comment type="subcellular location">
    <subcellularLocation>
        <location evidence="1">Cell envelope</location>
    </subcellularLocation>
</comment>
<keyword evidence="2" id="KW-1003">Cell membrane</keyword>
<evidence type="ECO:0000256" key="4">
    <source>
        <dbReference type="ARBA" id="ARBA00022989"/>
    </source>
</evidence>
<dbReference type="FunFam" id="3.30.70.1230:FF:000016">
    <property type="entry name" value="Adenylate/guanylate cyclase domain-containing protein"/>
    <property type="match status" value="1"/>
</dbReference>
<reference evidence="8" key="1">
    <citation type="submission" date="2018-06" db="EMBL/GenBank/DDBJ databases">
        <authorList>
            <person name="Zhirakovskaya E."/>
        </authorList>
    </citation>
    <scope>NUCLEOTIDE SEQUENCE</scope>
</reference>
<evidence type="ECO:0000256" key="6">
    <source>
        <dbReference type="SAM" id="Phobius"/>
    </source>
</evidence>
<sequence>MKFSRAYFILVLFLAGIAFYPPYFIKAFELRIYNIFMRFSSPNAPDPRIIIVGIDQKSLDQYGRWPWPRDLMGRLVVKMARFGVRVTAFDVIFSTKAGRELTTFADMVDTRIVREGISEKFPSFYNDFSKWKNDLNKDQAFAEGISFAGNVATGFHFHGNEDAEYIKTVDEGKRKLVRPFRLKMVERSEDSQDAHIQFLVRGVEPNIPIIQKAGSSSGFLNITPDEDGVIRSHPLLIEYKGDIYPSLALAAVRLYAGDIDTFVSFNENVLSGIYIGDGFFETDLHGRYLLKYLGPDGTFPIISAADILNEPLTNEKFKERLAGKIAFVGATATQIFDLRVSPFGFTAGVEIHANAAAGILNGIAITQLYYQPILNAFITLMIGLLLAIILQRVRVILGLCFAAALFLGMIFFNYWMFEAYMLWLNTVMPGVGIALCFTSITVHQFLLEQRSKRFIKGAFSRYLSPKVINQIIENPKLLSLGGEKREMTAFFSDVAGFTTISEKLDPPGLVNLLNEYLTEMTDIIHEFHGTVDKFEGDAIIAFWGAPLHVKNHAELCVRASIKMQKTLTEMRAKWRKEGREELFVRMGVNTGQMVVGNMGSKDRMDYTIMGDSVNLAARLEGANKYYGSDILVSEFTLEYIKNDILVMELDRVRVQGKKDAITLYSVIDEMEKANDDQKERVKKFEQALTVFRSRKANEAEKLFQENADIFGPTVTDLYLKRIRRLREMPDELDWDAVYDLAK</sequence>
<dbReference type="PROSITE" id="PS50125">
    <property type="entry name" value="GUANYLATE_CYCLASE_2"/>
    <property type="match status" value="1"/>
</dbReference>
<keyword evidence="4 6" id="KW-1133">Transmembrane helix</keyword>
<dbReference type="InterPro" id="IPR050697">
    <property type="entry name" value="Adenylyl/Guanylyl_Cyclase_3/4"/>
</dbReference>
<evidence type="ECO:0000256" key="2">
    <source>
        <dbReference type="ARBA" id="ARBA00022475"/>
    </source>
</evidence>
<feature type="transmembrane region" description="Helical" evidence="6">
    <location>
        <begin position="369"/>
        <end position="389"/>
    </location>
</feature>
<gene>
    <name evidence="8" type="ORF">MNBD_NITROSPINAE02-1430</name>
</gene>
<dbReference type="EC" id="4.6.1.1" evidence="8"/>
<accession>A0A3B1BF99</accession>
<dbReference type="Gene3D" id="3.30.70.1230">
    <property type="entry name" value="Nucleotide cyclase"/>
    <property type="match status" value="1"/>
</dbReference>
<dbReference type="InterPro" id="IPR001054">
    <property type="entry name" value="A/G_cyclase"/>
</dbReference>
<dbReference type="GO" id="GO:0035556">
    <property type="term" value="P:intracellular signal transduction"/>
    <property type="evidence" value="ECO:0007669"/>
    <property type="project" value="InterPro"/>
</dbReference>
<dbReference type="SUPFAM" id="SSF55073">
    <property type="entry name" value="Nucleotide cyclase"/>
    <property type="match status" value="1"/>
</dbReference>
<dbReference type="Pfam" id="PF00211">
    <property type="entry name" value="Guanylate_cyc"/>
    <property type="match status" value="1"/>
</dbReference>
<dbReference type="PANTHER" id="PTHR43081">
    <property type="entry name" value="ADENYLATE CYCLASE, TERMINAL-DIFFERENTIATION SPECIFIC-RELATED"/>
    <property type="match status" value="1"/>
</dbReference>
<dbReference type="Pfam" id="PF05226">
    <property type="entry name" value="CHASE2"/>
    <property type="match status" value="1"/>
</dbReference>
<evidence type="ECO:0000313" key="8">
    <source>
        <dbReference type="EMBL" id="VAX16789.1"/>
    </source>
</evidence>
<protein>
    <submittedName>
        <fullName evidence="8">Adenylate cyclase</fullName>
        <ecNumber evidence="8">4.6.1.1</ecNumber>
    </submittedName>
</protein>
<dbReference type="SMART" id="SM00044">
    <property type="entry name" value="CYCc"/>
    <property type="match status" value="1"/>
</dbReference>
<evidence type="ECO:0000256" key="3">
    <source>
        <dbReference type="ARBA" id="ARBA00022692"/>
    </source>
</evidence>
<dbReference type="SMART" id="SM01080">
    <property type="entry name" value="CHASE2"/>
    <property type="match status" value="1"/>
</dbReference>
<keyword evidence="3 6" id="KW-0812">Transmembrane</keyword>
<evidence type="ECO:0000256" key="5">
    <source>
        <dbReference type="ARBA" id="ARBA00023136"/>
    </source>
</evidence>
<dbReference type="GO" id="GO:0030313">
    <property type="term" value="C:cell envelope"/>
    <property type="evidence" value="ECO:0007669"/>
    <property type="project" value="UniProtKB-SubCell"/>
</dbReference>
<dbReference type="GO" id="GO:0004016">
    <property type="term" value="F:adenylate cyclase activity"/>
    <property type="evidence" value="ECO:0007669"/>
    <property type="project" value="UniProtKB-EC"/>
</dbReference>
<keyword evidence="8" id="KW-0456">Lyase</keyword>
<name>A0A3B1BF99_9ZZZZ</name>
<dbReference type="PANTHER" id="PTHR43081:SF1">
    <property type="entry name" value="ADENYLATE CYCLASE, TERMINAL-DIFFERENTIATION SPECIFIC"/>
    <property type="match status" value="1"/>
</dbReference>
<keyword evidence="5 6" id="KW-0472">Membrane</keyword>
<evidence type="ECO:0000259" key="7">
    <source>
        <dbReference type="PROSITE" id="PS50125"/>
    </source>
</evidence>